<sequence length="137" mass="15147">MLKSIKLAIYLIVMTTCAMQASSCTHNDNIVSVSALEFEKEIKSDSVQLVDVRTPQEYTEGHIDGALNINVQSDDFKDMAQRNLSKDSTVLVYCRSGRRSLDAAEMLTNCGYKVVNLKGGIIEWKGDGLPVVSEQEN</sequence>
<comment type="caution">
    <text evidence="1">The sequence shown here is derived from an EMBL/GenBank/DDBJ whole genome shotgun (WGS) entry which is preliminary data.</text>
</comment>
<proteinExistence type="predicted"/>
<organism evidence="1 2">
    <name type="scientific">Palleniella muris</name>
    <dbReference type="NCBI Taxonomy" id="3038145"/>
    <lineage>
        <taxon>Bacteria</taxon>
        <taxon>Pseudomonadati</taxon>
        <taxon>Bacteroidota</taxon>
        <taxon>Bacteroidia</taxon>
        <taxon>Bacteroidales</taxon>
        <taxon>Prevotellaceae</taxon>
        <taxon>Palleniella</taxon>
    </lineage>
</organism>
<reference evidence="1" key="1">
    <citation type="submission" date="2019-04" db="EMBL/GenBank/DDBJ databases">
        <title>Microbes associate with the intestines of laboratory mice.</title>
        <authorList>
            <person name="Navarre W."/>
            <person name="Wong E."/>
            <person name="Huang K."/>
            <person name="Tropini C."/>
            <person name="Ng K."/>
            <person name="Yu B."/>
        </authorList>
    </citation>
    <scope>NUCLEOTIDE SEQUENCE</scope>
    <source>
        <strain evidence="1">NM73_A23</strain>
    </source>
</reference>
<accession>A0AC61QN50</accession>
<dbReference type="EMBL" id="SRZC01000037">
    <property type="protein sequence ID" value="TGX79778.1"/>
    <property type="molecule type" value="Genomic_DNA"/>
</dbReference>
<protein>
    <submittedName>
        <fullName evidence="1">Rhodanese-like domain-containing protein</fullName>
    </submittedName>
</protein>
<evidence type="ECO:0000313" key="1">
    <source>
        <dbReference type="EMBL" id="TGX79778.1"/>
    </source>
</evidence>
<name>A0AC61QN50_9BACT</name>
<evidence type="ECO:0000313" key="2">
    <source>
        <dbReference type="Proteomes" id="UP000308886"/>
    </source>
</evidence>
<gene>
    <name evidence="1" type="ORF">E5358_14510</name>
</gene>
<keyword evidence="2" id="KW-1185">Reference proteome</keyword>
<dbReference type="Proteomes" id="UP000308886">
    <property type="component" value="Unassembled WGS sequence"/>
</dbReference>